<evidence type="ECO:0000259" key="14">
    <source>
        <dbReference type="Pfam" id="PF02879"/>
    </source>
</evidence>
<dbReference type="SUPFAM" id="SSF53738">
    <property type="entry name" value="Phosphoglucomutase, first 3 domains"/>
    <property type="match status" value="3"/>
</dbReference>
<dbReference type="RefSeq" id="WP_091527020.1">
    <property type="nucleotide sequence ID" value="NZ_LT629772.1"/>
</dbReference>
<evidence type="ECO:0000259" key="13">
    <source>
        <dbReference type="Pfam" id="PF02878"/>
    </source>
</evidence>
<evidence type="ECO:0000256" key="2">
    <source>
        <dbReference type="ARBA" id="ARBA00022553"/>
    </source>
</evidence>
<dbReference type="PRINTS" id="PR00509">
    <property type="entry name" value="PGMPMM"/>
</dbReference>
<comment type="PTM">
    <text evidence="9">Activated by phosphorylation.</text>
</comment>
<protein>
    <recommendedName>
        <fullName evidence="8 9">Phosphoglucosamine mutase</fullName>
        <ecNumber evidence="7 9">5.4.2.10</ecNumber>
    </recommendedName>
</protein>
<evidence type="ECO:0000313" key="17">
    <source>
        <dbReference type="Proteomes" id="UP000199103"/>
    </source>
</evidence>
<dbReference type="InterPro" id="IPR005843">
    <property type="entry name" value="A-D-PHexomutase_C"/>
</dbReference>
<dbReference type="HAMAP" id="MF_01554_B">
    <property type="entry name" value="GlmM_B"/>
    <property type="match status" value="1"/>
</dbReference>
<dbReference type="NCBIfam" id="TIGR01455">
    <property type="entry name" value="glmM"/>
    <property type="match status" value="1"/>
</dbReference>
<dbReference type="FunFam" id="3.40.120.10:FF:000002">
    <property type="entry name" value="Phosphoglucosamine mutase"/>
    <property type="match status" value="1"/>
</dbReference>
<evidence type="ECO:0000256" key="7">
    <source>
        <dbReference type="ARBA" id="ARBA00066330"/>
    </source>
</evidence>
<dbReference type="CDD" id="cd05802">
    <property type="entry name" value="GlmM"/>
    <property type="match status" value="1"/>
</dbReference>
<keyword evidence="17" id="KW-1185">Reference proteome</keyword>
<dbReference type="Pfam" id="PF02880">
    <property type="entry name" value="PGM_PMM_III"/>
    <property type="match status" value="1"/>
</dbReference>
<evidence type="ECO:0000313" key="16">
    <source>
        <dbReference type="EMBL" id="SDT00679.1"/>
    </source>
</evidence>
<feature type="domain" description="Alpha-D-phosphohexomutase alpha/beta/alpha" evidence="13">
    <location>
        <begin position="3"/>
        <end position="134"/>
    </location>
</feature>
<name>A0A1H1WWY2_9ACTN</name>
<feature type="domain" description="Alpha-D-phosphohexomutase alpha/beta/alpha" evidence="15">
    <location>
        <begin position="264"/>
        <end position="375"/>
    </location>
</feature>
<feature type="binding site" evidence="9">
    <location>
        <position position="247"/>
    </location>
    <ligand>
        <name>Mg(2+)</name>
        <dbReference type="ChEBI" id="CHEBI:18420"/>
    </ligand>
</feature>
<dbReference type="InterPro" id="IPR005845">
    <property type="entry name" value="A-D-PHexomutase_a/b/a-II"/>
</dbReference>
<dbReference type="EMBL" id="LT629772">
    <property type="protein sequence ID" value="SDT00679.1"/>
    <property type="molecule type" value="Genomic_DNA"/>
</dbReference>
<dbReference type="PANTHER" id="PTHR42946:SF1">
    <property type="entry name" value="PHOSPHOGLUCOMUTASE (ALPHA-D-GLUCOSE-1,6-BISPHOSPHATE-DEPENDENT)"/>
    <property type="match status" value="1"/>
</dbReference>
<dbReference type="STRING" id="630515.SAMN04489812_3806"/>
<feature type="modified residue" description="Phosphoserine" evidence="9">
    <location>
        <position position="103"/>
    </location>
</feature>
<gene>
    <name evidence="9" type="primary">glmM</name>
    <name evidence="16" type="ORF">SAMN04489812_3806</name>
</gene>
<keyword evidence="5 9" id="KW-0413">Isomerase</keyword>
<sequence>MGRLFGTDGVRGVANVDLTAGLALDLSVAAAHVLGEAGELDRSPVAVVGRDPRASGEFLEAAVVAGLASAGINAVRLGVLPTPAVAHLTGATAADFGVMISASHNPMPDNGIKFFARGGAKLDDALEDAIERRLGEAWPRPTGAGVGRVTDQPGKVEDYIDHLVRTVGSAADAPGGSLSGIHVVVDCANGAAYATAEQTYRRLGATVTAINAEPNGLNINDGCGSTHVDGLQKAVVQLGADLGIALDGDADRCLAVDADGQLIDGDQILAILALGLQQVGQLPGDTLVATVMSNLGLTQAMNRHGIRVEQTKVGDRYVLESMRAGGFAIGGEQSGHVVLAEHATTGDGVLTGLHLMNRMARTGSSLAELAAVMERLPQVLVNVTDVDKSRTETAPALRDAVAAASAELGETGRVLLRPSGTESLVRVMVEAPSVDLAQTVAERLAAVVRTSLAI</sequence>
<keyword evidence="2 9" id="KW-0597">Phosphoprotein</keyword>
<dbReference type="PANTHER" id="PTHR42946">
    <property type="entry name" value="PHOSPHOHEXOSE MUTASE"/>
    <property type="match status" value="1"/>
</dbReference>
<dbReference type="AlphaFoldDB" id="A0A1H1WWY2"/>
<dbReference type="GO" id="GO:0000287">
    <property type="term" value="F:magnesium ion binding"/>
    <property type="evidence" value="ECO:0007669"/>
    <property type="project" value="UniProtKB-UniRule"/>
</dbReference>
<dbReference type="GO" id="GO:0005829">
    <property type="term" value="C:cytosol"/>
    <property type="evidence" value="ECO:0007669"/>
    <property type="project" value="TreeGrafter"/>
</dbReference>
<evidence type="ECO:0000256" key="1">
    <source>
        <dbReference type="ARBA" id="ARBA00010231"/>
    </source>
</evidence>
<organism evidence="16 17">
    <name type="scientific">Microlunatus soli</name>
    <dbReference type="NCBI Taxonomy" id="630515"/>
    <lineage>
        <taxon>Bacteria</taxon>
        <taxon>Bacillati</taxon>
        <taxon>Actinomycetota</taxon>
        <taxon>Actinomycetes</taxon>
        <taxon>Propionibacteriales</taxon>
        <taxon>Propionibacteriaceae</taxon>
        <taxon>Microlunatus</taxon>
    </lineage>
</organism>
<dbReference type="Gene3D" id="3.30.310.50">
    <property type="entry name" value="Alpha-D-phosphohexomutase, C-terminal domain"/>
    <property type="match status" value="1"/>
</dbReference>
<keyword evidence="4 9" id="KW-0460">Magnesium</keyword>
<comment type="catalytic activity">
    <reaction evidence="6 9 11">
        <text>alpha-D-glucosamine 1-phosphate = D-glucosamine 6-phosphate</text>
        <dbReference type="Rhea" id="RHEA:23424"/>
        <dbReference type="ChEBI" id="CHEBI:58516"/>
        <dbReference type="ChEBI" id="CHEBI:58725"/>
        <dbReference type="EC" id="5.4.2.10"/>
    </reaction>
</comment>
<evidence type="ECO:0000259" key="12">
    <source>
        <dbReference type="Pfam" id="PF00408"/>
    </source>
</evidence>
<dbReference type="GO" id="GO:0004615">
    <property type="term" value="F:phosphomannomutase activity"/>
    <property type="evidence" value="ECO:0007669"/>
    <property type="project" value="TreeGrafter"/>
</dbReference>
<dbReference type="FunFam" id="3.40.120.10:FF:000001">
    <property type="entry name" value="Phosphoglucosamine mutase"/>
    <property type="match status" value="1"/>
</dbReference>
<dbReference type="GO" id="GO:0005975">
    <property type="term" value="P:carbohydrate metabolic process"/>
    <property type="evidence" value="ECO:0007669"/>
    <property type="project" value="InterPro"/>
</dbReference>
<dbReference type="Pfam" id="PF00408">
    <property type="entry name" value="PGM_PMM_IV"/>
    <property type="match status" value="1"/>
</dbReference>
<evidence type="ECO:0000256" key="8">
    <source>
        <dbReference type="ARBA" id="ARBA00068193"/>
    </source>
</evidence>
<feature type="binding site" evidence="9">
    <location>
        <position position="249"/>
    </location>
    <ligand>
        <name>Mg(2+)</name>
        <dbReference type="ChEBI" id="CHEBI:18420"/>
    </ligand>
</feature>
<evidence type="ECO:0000256" key="11">
    <source>
        <dbReference type="RuleBase" id="RU004327"/>
    </source>
</evidence>
<feature type="binding site" description="via phosphate group" evidence="9">
    <location>
        <position position="103"/>
    </location>
    <ligand>
        <name>Mg(2+)</name>
        <dbReference type="ChEBI" id="CHEBI:18420"/>
    </ligand>
</feature>
<evidence type="ECO:0000256" key="10">
    <source>
        <dbReference type="RuleBase" id="RU004326"/>
    </source>
</evidence>
<evidence type="ECO:0000256" key="3">
    <source>
        <dbReference type="ARBA" id="ARBA00022723"/>
    </source>
</evidence>
<evidence type="ECO:0000259" key="15">
    <source>
        <dbReference type="Pfam" id="PF02880"/>
    </source>
</evidence>
<dbReference type="FunFam" id="3.30.310.50:FF:000001">
    <property type="entry name" value="Phosphoglucosamine mutase"/>
    <property type="match status" value="1"/>
</dbReference>
<evidence type="ECO:0000256" key="5">
    <source>
        <dbReference type="ARBA" id="ARBA00023235"/>
    </source>
</evidence>
<reference evidence="16 17" key="1">
    <citation type="submission" date="2016-10" db="EMBL/GenBank/DDBJ databases">
        <authorList>
            <person name="de Groot N.N."/>
        </authorList>
    </citation>
    <scope>NUCLEOTIDE SEQUENCE [LARGE SCALE GENOMIC DNA]</scope>
    <source>
        <strain evidence="16 17">DSM 21800</strain>
    </source>
</reference>
<comment type="function">
    <text evidence="9 11">Catalyzes the conversion of glucosamine-6-phosphate to glucosamine-1-phosphate.</text>
</comment>
<dbReference type="GO" id="GO:0006048">
    <property type="term" value="P:UDP-N-acetylglucosamine biosynthetic process"/>
    <property type="evidence" value="ECO:0007669"/>
    <property type="project" value="TreeGrafter"/>
</dbReference>
<comment type="cofactor">
    <cofactor evidence="9">
        <name>Mg(2+)</name>
        <dbReference type="ChEBI" id="CHEBI:18420"/>
    </cofactor>
    <text evidence="9">Binds 1 Mg(2+) ion per subunit.</text>
</comment>
<dbReference type="GO" id="GO:0009252">
    <property type="term" value="P:peptidoglycan biosynthetic process"/>
    <property type="evidence" value="ECO:0007669"/>
    <property type="project" value="TreeGrafter"/>
</dbReference>
<feature type="binding site" evidence="9">
    <location>
        <position position="251"/>
    </location>
    <ligand>
        <name>Mg(2+)</name>
        <dbReference type="ChEBI" id="CHEBI:18420"/>
    </ligand>
</feature>
<proteinExistence type="inferred from homology"/>
<dbReference type="Pfam" id="PF02878">
    <property type="entry name" value="PGM_PMM_I"/>
    <property type="match status" value="1"/>
</dbReference>
<dbReference type="OrthoDB" id="9803322at2"/>
<dbReference type="PROSITE" id="PS00710">
    <property type="entry name" value="PGM_PMM"/>
    <property type="match status" value="1"/>
</dbReference>
<dbReference type="InterPro" id="IPR005846">
    <property type="entry name" value="A-D-PHexomutase_a/b/a-III"/>
</dbReference>
<dbReference type="InterPro" id="IPR005841">
    <property type="entry name" value="Alpha-D-phosphohexomutase_SF"/>
</dbReference>
<dbReference type="GO" id="GO:0008966">
    <property type="term" value="F:phosphoglucosamine mutase activity"/>
    <property type="evidence" value="ECO:0007669"/>
    <property type="project" value="UniProtKB-UniRule"/>
</dbReference>
<keyword evidence="3 9" id="KW-0479">Metal-binding</keyword>
<evidence type="ECO:0000256" key="6">
    <source>
        <dbReference type="ARBA" id="ARBA00050364"/>
    </source>
</evidence>
<comment type="similarity">
    <text evidence="1 9 10">Belongs to the phosphohexose mutase family.</text>
</comment>
<dbReference type="Proteomes" id="UP000199103">
    <property type="component" value="Chromosome I"/>
</dbReference>
<evidence type="ECO:0000256" key="4">
    <source>
        <dbReference type="ARBA" id="ARBA00022842"/>
    </source>
</evidence>
<dbReference type="Gene3D" id="3.40.120.10">
    <property type="entry name" value="Alpha-D-Glucose-1,6-Bisphosphate, subunit A, domain 3"/>
    <property type="match status" value="3"/>
</dbReference>
<dbReference type="InterPro" id="IPR036900">
    <property type="entry name" value="A-D-PHexomutase_C_sf"/>
</dbReference>
<dbReference type="InterPro" id="IPR050060">
    <property type="entry name" value="Phosphoglucosamine_mutase"/>
</dbReference>
<feature type="domain" description="Alpha-D-phosphohexomutase alpha/beta/alpha" evidence="14">
    <location>
        <begin position="157"/>
        <end position="260"/>
    </location>
</feature>
<accession>A0A1H1WWY2</accession>
<dbReference type="Pfam" id="PF02879">
    <property type="entry name" value="PGM_PMM_II"/>
    <property type="match status" value="1"/>
</dbReference>
<dbReference type="InterPro" id="IPR006352">
    <property type="entry name" value="GlmM_bact"/>
</dbReference>
<dbReference type="InterPro" id="IPR016055">
    <property type="entry name" value="A-D-PHexomutase_a/b/a-I/II/III"/>
</dbReference>
<feature type="domain" description="Alpha-D-phosphohexomutase C-terminal" evidence="12">
    <location>
        <begin position="381"/>
        <end position="446"/>
    </location>
</feature>
<dbReference type="EC" id="5.4.2.10" evidence="7 9"/>
<dbReference type="InterPro" id="IPR005844">
    <property type="entry name" value="A-D-PHexomutase_a/b/a-I"/>
</dbReference>
<dbReference type="SUPFAM" id="SSF55957">
    <property type="entry name" value="Phosphoglucomutase, C-terminal domain"/>
    <property type="match status" value="1"/>
</dbReference>
<feature type="active site" description="Phosphoserine intermediate" evidence="9">
    <location>
        <position position="103"/>
    </location>
</feature>
<dbReference type="InterPro" id="IPR016066">
    <property type="entry name" value="A-D-PHexomutase_CS"/>
</dbReference>
<evidence type="ECO:0000256" key="9">
    <source>
        <dbReference type="HAMAP-Rule" id="MF_01554"/>
    </source>
</evidence>